<dbReference type="VEuPathDB" id="FungiDB:PV07_09889"/>
<keyword evidence="1" id="KW-0732">Signal</keyword>
<evidence type="ECO:0000313" key="3">
    <source>
        <dbReference type="Proteomes" id="UP000054466"/>
    </source>
</evidence>
<proteinExistence type="predicted"/>
<dbReference type="OrthoDB" id="1193027at2759"/>
<feature type="chain" id="PRO_5002250241" description="Transglycosylase SLT domain-containing protein" evidence="1">
    <location>
        <begin position="33"/>
        <end position="275"/>
    </location>
</feature>
<name>A0A0D2BYG0_9EURO</name>
<dbReference type="InterPro" id="IPR023346">
    <property type="entry name" value="Lysozyme-like_dom_sf"/>
</dbReference>
<evidence type="ECO:0008006" key="4">
    <source>
        <dbReference type="Google" id="ProtNLM"/>
    </source>
</evidence>
<feature type="signal peptide" evidence="1">
    <location>
        <begin position="1"/>
        <end position="32"/>
    </location>
</feature>
<sequence>MVFEQGGCRIGCTMALSRLVLFTSLLSAWTSAVPLTKRATDVVQGKLGSDGFWNDYDGGQNSYTQYTGNGSIASGWPSSLSWISFNDMWTANQKTISRSCNNLYNQPNNSDQEIQDLYDAIKQISQQTRVDHRFILAAVMQETGGCVRAKTTVSPDGTVRNPGLLQSFRGTHSCNDNGKVQNPCPKDQILGMISDGVAGTASGHGYASDINAQADVADIDYAEGYYRGARLYNSGAIDASGDLGKGSATHCYASDIANRLTGWTDAPSACTLDDN</sequence>
<evidence type="ECO:0000256" key="1">
    <source>
        <dbReference type="SAM" id="SignalP"/>
    </source>
</evidence>
<dbReference type="Gene3D" id="1.10.530.10">
    <property type="match status" value="1"/>
</dbReference>
<dbReference type="SUPFAM" id="SSF53955">
    <property type="entry name" value="Lysozyme-like"/>
    <property type="match status" value="1"/>
</dbReference>
<dbReference type="EMBL" id="KN847045">
    <property type="protein sequence ID" value="KIW24158.1"/>
    <property type="molecule type" value="Genomic_DNA"/>
</dbReference>
<keyword evidence="3" id="KW-1185">Reference proteome</keyword>
<evidence type="ECO:0000313" key="2">
    <source>
        <dbReference type="EMBL" id="KIW24158.1"/>
    </source>
</evidence>
<dbReference type="AlphaFoldDB" id="A0A0D2BYG0"/>
<dbReference type="GeneID" id="27349083"/>
<reference evidence="2 3" key="1">
    <citation type="submission" date="2015-01" db="EMBL/GenBank/DDBJ databases">
        <title>The Genome Sequence of Cladophialophora immunda CBS83496.</title>
        <authorList>
            <consortium name="The Broad Institute Genomics Platform"/>
            <person name="Cuomo C."/>
            <person name="de Hoog S."/>
            <person name="Gorbushina A."/>
            <person name="Stielow B."/>
            <person name="Teixiera M."/>
            <person name="Abouelleil A."/>
            <person name="Chapman S.B."/>
            <person name="Priest M."/>
            <person name="Young S.K."/>
            <person name="Wortman J."/>
            <person name="Nusbaum C."/>
            <person name="Birren B."/>
        </authorList>
    </citation>
    <scope>NUCLEOTIDE SEQUENCE [LARGE SCALE GENOMIC DNA]</scope>
    <source>
        <strain evidence="2 3">CBS 83496</strain>
    </source>
</reference>
<dbReference type="HOGENOM" id="CLU_058267_1_0_1"/>
<organism evidence="2 3">
    <name type="scientific">Cladophialophora immunda</name>
    <dbReference type="NCBI Taxonomy" id="569365"/>
    <lineage>
        <taxon>Eukaryota</taxon>
        <taxon>Fungi</taxon>
        <taxon>Dikarya</taxon>
        <taxon>Ascomycota</taxon>
        <taxon>Pezizomycotina</taxon>
        <taxon>Eurotiomycetes</taxon>
        <taxon>Chaetothyriomycetidae</taxon>
        <taxon>Chaetothyriales</taxon>
        <taxon>Herpotrichiellaceae</taxon>
        <taxon>Cladophialophora</taxon>
    </lineage>
</organism>
<dbReference type="RefSeq" id="XP_016244374.1">
    <property type="nucleotide sequence ID" value="XM_016397183.1"/>
</dbReference>
<accession>A0A0D2BYG0</accession>
<protein>
    <recommendedName>
        <fullName evidence="4">Transglycosylase SLT domain-containing protein</fullName>
    </recommendedName>
</protein>
<dbReference type="Proteomes" id="UP000054466">
    <property type="component" value="Unassembled WGS sequence"/>
</dbReference>
<gene>
    <name evidence="2" type="ORF">PV07_09889</name>
</gene>